<sequence length="631" mass="67188">MAMPLTTTIRCFMANPWPTPFDHGLNQKTKRPSENESVNPKTPTLKYLGEKRRGRREQGEERRGKTMSGFPFGSSSSASSQFTPLPLTKPPVISPATSTGFSWSSAPAFGSSSPSSAAAHSFGFRSSAATSAPSSWFCSSASTVSASSSPLIGSASASASSRFSSISFTLSAPSSLFSSSTVSSTPLFSSASSSSASTTPSFPRFSFQPASRLSKPTTSTPITVTPPATASSFSCAPSTSFGSQPSFVFSDTASSPAPISFAKPTSQSFSTRSVPLFSTVTTTSVSSTPAASTTTKASFSMPRFGATPTTRFLRKKQTPVAAMTTTQTSTSLVESSTSGTTSTVSTKISTAPKLPSEITGKTVEEAPLTSFKHETSYPITTSGPSATSDCSKLVEQSTLAAEVQTSNAISPVQPSSLDFDALDLETQLALICGGSSSSGFTPSVNAEQAISRIKLWQAKDFAVEEGHQSVGELINNLQILAEENLIPKSIFSSGVTSAQEFQQAADLWGTIHTSFEQAITCRNVYKRSTENLEKDRSQCFAQDFELQYLKNEAQEVEAEIAKLQTQLKAIKTKEKEVRIKLQRNLRDAWELQKQITTAQPGLEESHALILRGSKLRADMDAKFRVLKVILT</sequence>
<reference evidence="3 4" key="1">
    <citation type="journal article" date="2013" name="Nat. Genet.">
        <title>The high-quality draft genome of peach (Prunus persica) identifies unique patterns of genetic diversity, domestication and genome evolution.</title>
        <authorList>
            <consortium name="International Peach Genome Initiative"/>
            <person name="Verde I."/>
            <person name="Abbott A.G."/>
            <person name="Scalabrin S."/>
            <person name="Jung S."/>
            <person name="Shu S."/>
            <person name="Marroni F."/>
            <person name="Zhebentyayeva T."/>
            <person name="Dettori M.T."/>
            <person name="Grimwood J."/>
            <person name="Cattonaro F."/>
            <person name="Zuccolo A."/>
            <person name="Rossini L."/>
            <person name="Jenkins J."/>
            <person name="Vendramin E."/>
            <person name="Meisel L.A."/>
            <person name="Decroocq V."/>
            <person name="Sosinski B."/>
            <person name="Prochnik S."/>
            <person name="Mitros T."/>
            <person name="Policriti A."/>
            <person name="Cipriani G."/>
            <person name="Dondini L."/>
            <person name="Ficklin S."/>
            <person name="Goodstein D.M."/>
            <person name="Xuan P."/>
            <person name="Del Fabbro C."/>
            <person name="Aramini V."/>
            <person name="Copetti D."/>
            <person name="Gonzalez S."/>
            <person name="Horner D.S."/>
            <person name="Falchi R."/>
            <person name="Lucas S."/>
            <person name="Mica E."/>
            <person name="Maldonado J."/>
            <person name="Lazzari B."/>
            <person name="Bielenberg D."/>
            <person name="Pirona R."/>
            <person name="Miculan M."/>
            <person name="Barakat A."/>
            <person name="Testolin R."/>
            <person name="Stella A."/>
            <person name="Tartarini S."/>
            <person name="Tonutti P."/>
            <person name="Arus P."/>
            <person name="Orellana A."/>
            <person name="Wells C."/>
            <person name="Main D."/>
            <person name="Vizzotto G."/>
            <person name="Silva H."/>
            <person name="Salamini F."/>
            <person name="Schmutz J."/>
            <person name="Morgante M."/>
            <person name="Rokhsar D.S."/>
        </authorList>
    </citation>
    <scope>NUCLEOTIDE SEQUENCE [LARGE SCALE GENOMIC DNA]</scope>
    <source>
        <strain evidence="4">cv. Nemared</strain>
    </source>
</reference>
<keyword evidence="4" id="KW-1185">Reference proteome</keyword>
<name>A0A251QGI2_PRUPE</name>
<dbReference type="Gramene" id="ONI22510">
    <property type="protein sequence ID" value="ONI22510"/>
    <property type="gene ID" value="PRUPE_2G134000"/>
</dbReference>
<evidence type="ECO:0000313" key="4">
    <source>
        <dbReference type="Proteomes" id="UP000006882"/>
    </source>
</evidence>
<keyword evidence="1" id="KW-0175">Coiled coil</keyword>
<dbReference type="EMBL" id="CM007652">
    <property type="protein sequence ID" value="ONI22510.1"/>
    <property type="molecule type" value="Genomic_DNA"/>
</dbReference>
<feature type="region of interest" description="Disordered" evidence="2">
    <location>
        <begin position="318"/>
        <end position="351"/>
    </location>
</feature>
<proteinExistence type="predicted"/>
<evidence type="ECO:0000313" key="3">
    <source>
        <dbReference type="EMBL" id="ONI22510.1"/>
    </source>
</evidence>
<evidence type="ECO:0000256" key="1">
    <source>
        <dbReference type="SAM" id="Coils"/>
    </source>
</evidence>
<feature type="coiled-coil region" evidence="1">
    <location>
        <begin position="546"/>
        <end position="580"/>
    </location>
</feature>
<gene>
    <name evidence="3" type="ORF">PRUPE_2G134000</name>
</gene>
<dbReference type="Proteomes" id="UP000006882">
    <property type="component" value="Chromosome G2"/>
</dbReference>
<evidence type="ECO:0008006" key="5">
    <source>
        <dbReference type="Google" id="ProtNLM"/>
    </source>
</evidence>
<accession>A0A251QGI2</accession>
<feature type="non-terminal residue" evidence="3">
    <location>
        <position position="631"/>
    </location>
</feature>
<protein>
    <recommendedName>
        <fullName evidence="5">Nucleoporin NSP1-like C-terminal domain-containing protein</fullName>
    </recommendedName>
</protein>
<dbReference type="AlphaFoldDB" id="A0A251QGI2"/>
<feature type="region of interest" description="Disordered" evidence="2">
    <location>
        <begin position="22"/>
        <end position="86"/>
    </location>
</feature>
<evidence type="ECO:0000256" key="2">
    <source>
        <dbReference type="SAM" id="MobiDB-lite"/>
    </source>
</evidence>
<feature type="compositionally biased region" description="Basic and acidic residues" evidence="2">
    <location>
        <begin position="48"/>
        <end position="64"/>
    </location>
</feature>
<feature type="compositionally biased region" description="Low complexity" evidence="2">
    <location>
        <begin position="68"/>
        <end position="80"/>
    </location>
</feature>
<organism evidence="3 4">
    <name type="scientific">Prunus persica</name>
    <name type="common">Peach</name>
    <name type="synonym">Amygdalus persica</name>
    <dbReference type="NCBI Taxonomy" id="3760"/>
    <lineage>
        <taxon>Eukaryota</taxon>
        <taxon>Viridiplantae</taxon>
        <taxon>Streptophyta</taxon>
        <taxon>Embryophyta</taxon>
        <taxon>Tracheophyta</taxon>
        <taxon>Spermatophyta</taxon>
        <taxon>Magnoliopsida</taxon>
        <taxon>eudicotyledons</taxon>
        <taxon>Gunneridae</taxon>
        <taxon>Pentapetalae</taxon>
        <taxon>rosids</taxon>
        <taxon>fabids</taxon>
        <taxon>Rosales</taxon>
        <taxon>Rosaceae</taxon>
        <taxon>Amygdaloideae</taxon>
        <taxon>Amygdaleae</taxon>
        <taxon>Prunus</taxon>
    </lineage>
</organism>